<feature type="compositionally biased region" description="Basic residues" evidence="1">
    <location>
        <begin position="25"/>
        <end position="34"/>
    </location>
</feature>
<reference evidence="2" key="1">
    <citation type="journal article" date="2022" name="Cell">
        <title>Design, construction, and in vivo augmentation of a complex gut microbiome.</title>
        <authorList>
            <person name="Cheng A.G."/>
            <person name="Ho P.Y."/>
            <person name="Aranda-Diaz A."/>
            <person name="Jain S."/>
            <person name="Yu F.B."/>
            <person name="Meng X."/>
            <person name="Wang M."/>
            <person name="Iakiviak M."/>
            <person name="Nagashima K."/>
            <person name="Zhao A."/>
            <person name="Murugkar P."/>
            <person name="Patil A."/>
            <person name="Atabakhsh K."/>
            <person name="Weakley A."/>
            <person name="Yan J."/>
            <person name="Brumbaugh A.R."/>
            <person name="Higginbottom S."/>
            <person name="Dimas A."/>
            <person name="Shiver A.L."/>
            <person name="Deutschbauer A."/>
            <person name="Neff N."/>
            <person name="Sonnenburg J.L."/>
            <person name="Huang K.C."/>
            <person name="Fischbach M.A."/>
        </authorList>
    </citation>
    <scope>NUCLEOTIDE SEQUENCE</scope>
    <source>
        <strain evidence="2">JC50</strain>
    </source>
</reference>
<evidence type="ECO:0000313" key="3">
    <source>
        <dbReference type="Proteomes" id="UP001058267"/>
    </source>
</evidence>
<dbReference type="EMBL" id="CP102252">
    <property type="protein sequence ID" value="UWN64088.1"/>
    <property type="molecule type" value="Genomic_DNA"/>
</dbReference>
<protein>
    <submittedName>
        <fullName evidence="2">Uncharacterized protein</fullName>
    </submittedName>
</protein>
<feature type="region of interest" description="Disordered" evidence="1">
    <location>
        <begin position="18"/>
        <end position="52"/>
    </location>
</feature>
<feature type="compositionally biased region" description="Low complexity" evidence="1">
    <location>
        <begin position="43"/>
        <end position="52"/>
    </location>
</feature>
<dbReference type="RefSeq" id="WP_147513221.1">
    <property type="nucleotide sequence ID" value="NZ_CP102252.1"/>
</dbReference>
<evidence type="ECO:0000313" key="2">
    <source>
        <dbReference type="EMBL" id="UWN64088.1"/>
    </source>
</evidence>
<proteinExistence type="predicted"/>
<organism evidence="2 3">
    <name type="scientific">Alistipes senegalensis JC50</name>
    <dbReference type="NCBI Taxonomy" id="1033732"/>
    <lineage>
        <taxon>Bacteria</taxon>
        <taxon>Pseudomonadati</taxon>
        <taxon>Bacteroidota</taxon>
        <taxon>Bacteroidia</taxon>
        <taxon>Bacteroidales</taxon>
        <taxon>Rikenellaceae</taxon>
        <taxon>Alistipes</taxon>
    </lineage>
</organism>
<gene>
    <name evidence="2" type="ORF">NQ519_09930</name>
</gene>
<dbReference type="Proteomes" id="UP001058267">
    <property type="component" value="Chromosome"/>
</dbReference>
<evidence type="ECO:0000256" key="1">
    <source>
        <dbReference type="SAM" id="MobiDB-lite"/>
    </source>
</evidence>
<accession>A0ABY5V4B7</accession>
<sequence>MQPHNAAAGFPRSLTFVRNAPRIPAKNRPRKRQASKGDDNFGTLSSLPSTHTLLPQQPGIPNAVPGFFRFSNYFPSEICFIGK</sequence>
<keyword evidence="3" id="KW-1185">Reference proteome</keyword>
<name>A0ABY5V4B7_9BACT</name>